<evidence type="ECO:0000313" key="2">
    <source>
        <dbReference type="Proteomes" id="UP000053480"/>
    </source>
</evidence>
<protein>
    <submittedName>
        <fullName evidence="1">Ammonium transporter</fullName>
    </submittedName>
</protein>
<comment type="caution">
    <text evidence="1">The sequence shown here is derived from an EMBL/GenBank/DDBJ whole genome shotgun (WGS) entry which is preliminary data.</text>
</comment>
<gene>
    <name evidence="1" type="ORF">TQ35_0004150</name>
</gene>
<evidence type="ECO:0000313" key="1">
    <source>
        <dbReference type="EMBL" id="MEW9491380.1"/>
    </source>
</evidence>
<reference evidence="1" key="1">
    <citation type="submission" date="2024-07" db="EMBL/GenBank/DDBJ databases">
        <title>Metagenome and Metagenome-Assembled Genomes of Archaea from a hot spring from the geothermal field of Los Azufres, Mexico.</title>
        <authorList>
            <person name="Marin-Paredes R."/>
            <person name="Martinez-Romero E."/>
            <person name="Servin-Garciduenas L.E."/>
        </authorList>
    </citation>
    <scope>NUCLEOTIDE SEQUENCE</scope>
    <source>
        <strain evidence="1">AZ1-454</strain>
    </source>
</reference>
<dbReference type="EMBL" id="JZWS03000004">
    <property type="protein sequence ID" value="MEW9491380.1"/>
    <property type="molecule type" value="Genomic_DNA"/>
</dbReference>
<name>A0ACC6TNH2_9CREN</name>
<dbReference type="Proteomes" id="UP000053480">
    <property type="component" value="Unassembled WGS sequence"/>
</dbReference>
<proteinExistence type="predicted"/>
<organism evidence="1 2">
    <name type="scientific">Candidatus Aramenus sulfurataquae</name>
    <dbReference type="NCBI Taxonomy" id="1326980"/>
    <lineage>
        <taxon>Archaea</taxon>
        <taxon>Thermoproteota</taxon>
        <taxon>Thermoprotei</taxon>
        <taxon>Sulfolobales</taxon>
        <taxon>Sulfolobaceae</taxon>
        <taxon>Candidatus Aramenus</taxon>
    </lineage>
</organism>
<accession>A0ACC6TNH2</accession>
<sequence length="512" mass="53914">MGTSFRIGNNHEKLSILSVLLLPIMFSLLSVSSTGNVTQEIQSLNASIAALANHTADYPAVAVPSWLDTGSNAWVLTAATFVGLQSVPGVALYYAGLSKKKYAVNSALMVFYAFAAVLIVWMIAGYNFGFGKPTLEIDGYGILGTPLPAWPGSYEGSQTIYGPGNTPLDIPTSTYIFFQFVFAAITPILLAGGVLERMNFKAWMVFVPFWSLLVYSPVAYWLFAGGWLNQLGVVDFSGGYVIHVDAGVGTLAAALAVGPRLASERKLEAHSLPLVLAGAGLIWLGWDGFNGGDPGGATIDAAIAVLNTNIATAASAITWMLMDMAFFKKPTLVGATSGAITGLVAITPAAGYINGLYAILIGIASGSIPWLALYKLEPKLKVDDTLGVFSTHGIAGIVGGILAGVFADPNVTKYVDPALVGGLYGNWAQVGIQALGAAVVFVYDFAITFGLLKLIGLFIPLQAPPDTLQIGDYAMHGEVAYSELLATLPIAEEKEVKEDVAENPKEDKQEGK</sequence>